<dbReference type="Proteomes" id="UP000596857">
    <property type="component" value="Unassembled WGS sequence"/>
</dbReference>
<protein>
    <recommendedName>
        <fullName evidence="4">DUF3021 domain-containing protein</fullName>
    </recommendedName>
</protein>
<sequence>MIKTSKYLSFFVKDLLVACGFLTVLAAVVLALSSTETISGSLLVQLFLGASAFTCFRYALVNTHEVEKKAQTISFYIFYILADLFVILWLWLFADGPLMDKGVLVPFVIVILVVKAMVYTMMHIDGKREARQLNQKLEEYKKDGDK</sequence>
<evidence type="ECO:0000313" key="2">
    <source>
        <dbReference type="EMBL" id="NOU81048.1"/>
    </source>
</evidence>
<evidence type="ECO:0008006" key="4">
    <source>
        <dbReference type="Google" id="ProtNLM"/>
    </source>
</evidence>
<keyword evidence="1" id="KW-1133">Transmembrane helix</keyword>
<keyword evidence="1" id="KW-0812">Transmembrane</keyword>
<organism evidence="2 3">
    <name type="scientific">Paenibacillus phytohabitans</name>
    <dbReference type="NCBI Taxonomy" id="2654978"/>
    <lineage>
        <taxon>Bacteria</taxon>
        <taxon>Bacillati</taxon>
        <taxon>Bacillota</taxon>
        <taxon>Bacilli</taxon>
        <taxon>Bacillales</taxon>
        <taxon>Paenibacillaceae</taxon>
        <taxon>Paenibacillus</taxon>
    </lineage>
</organism>
<keyword evidence="1" id="KW-0472">Membrane</keyword>
<accession>A0ABX1YJM4</accession>
<evidence type="ECO:0000256" key="1">
    <source>
        <dbReference type="SAM" id="Phobius"/>
    </source>
</evidence>
<feature type="transmembrane region" description="Helical" evidence="1">
    <location>
        <begin position="41"/>
        <end position="61"/>
    </location>
</feature>
<keyword evidence="3" id="KW-1185">Reference proteome</keyword>
<evidence type="ECO:0000313" key="3">
    <source>
        <dbReference type="Proteomes" id="UP000596857"/>
    </source>
</evidence>
<comment type="caution">
    <text evidence="2">The sequence shown here is derived from an EMBL/GenBank/DDBJ whole genome shotgun (WGS) entry which is preliminary data.</text>
</comment>
<proteinExistence type="predicted"/>
<feature type="transmembrane region" description="Helical" evidence="1">
    <location>
        <begin position="73"/>
        <end position="92"/>
    </location>
</feature>
<name>A0ABX1YJM4_9BACL</name>
<dbReference type="RefSeq" id="WP_171718578.1">
    <property type="nucleotide sequence ID" value="NZ_WHOB01000059.1"/>
</dbReference>
<reference evidence="2 3" key="1">
    <citation type="submission" date="2019-10" db="EMBL/GenBank/DDBJ databases">
        <title>Description of Paenibacillus terricola sp. nov.</title>
        <authorList>
            <person name="Carlier A."/>
            <person name="Qi S."/>
        </authorList>
    </citation>
    <scope>NUCLEOTIDE SEQUENCE [LARGE SCALE GENOMIC DNA]</scope>
    <source>
        <strain evidence="2 3">LMG 31459</strain>
    </source>
</reference>
<dbReference type="EMBL" id="WHOB01000059">
    <property type="protein sequence ID" value="NOU81048.1"/>
    <property type="molecule type" value="Genomic_DNA"/>
</dbReference>
<feature type="transmembrane region" description="Helical" evidence="1">
    <location>
        <begin position="104"/>
        <end position="122"/>
    </location>
</feature>
<gene>
    <name evidence="2" type="ORF">GC101_19480</name>
</gene>